<keyword evidence="7" id="KW-0862">Zinc</keyword>
<feature type="compositionally biased region" description="Low complexity" evidence="10">
    <location>
        <begin position="179"/>
        <end position="193"/>
    </location>
</feature>
<comment type="caution">
    <text evidence="14">The sequence shown here is derived from an EMBL/GenBank/DDBJ whole genome shotgun (WGS) entry which is preliminary data.</text>
</comment>
<evidence type="ECO:0000256" key="7">
    <source>
        <dbReference type="ARBA" id="ARBA00022833"/>
    </source>
</evidence>
<evidence type="ECO:0000256" key="2">
    <source>
        <dbReference type="ARBA" id="ARBA00004906"/>
    </source>
</evidence>
<evidence type="ECO:0000256" key="5">
    <source>
        <dbReference type="ARBA" id="ARBA00022723"/>
    </source>
</evidence>
<evidence type="ECO:0000256" key="12">
    <source>
        <dbReference type="SAM" id="SignalP"/>
    </source>
</evidence>
<name>A0A023B1L3_GRENI</name>
<keyword evidence="3" id="KW-0808">Transferase</keyword>
<keyword evidence="6" id="KW-0863">Zinc-finger</keyword>
<dbReference type="Pfam" id="PF25563">
    <property type="entry name" value="TPR_SYVN1_N"/>
    <property type="match status" value="1"/>
</dbReference>
<feature type="transmembrane region" description="Helical" evidence="11">
    <location>
        <begin position="70"/>
        <end position="89"/>
    </location>
</feature>
<gene>
    <name evidence="14" type="ORF">GNI_131610</name>
</gene>
<keyword evidence="9 11" id="KW-0472">Membrane</keyword>
<keyword evidence="8 11" id="KW-1133">Transmembrane helix</keyword>
<feature type="signal peptide" evidence="12">
    <location>
        <begin position="1"/>
        <end position="25"/>
    </location>
</feature>
<reference evidence="14" key="1">
    <citation type="submission" date="2013-12" db="EMBL/GenBank/DDBJ databases">
        <authorList>
            <person name="Omoto C.K."/>
            <person name="Sibley D."/>
            <person name="Venepally P."/>
            <person name="Hadjithomas M."/>
            <person name="Karamycheva S."/>
            <person name="Brunk B."/>
            <person name="Roos D."/>
            <person name="Caler E."/>
            <person name="Lorenzi H."/>
        </authorList>
    </citation>
    <scope>NUCLEOTIDE SEQUENCE</scope>
</reference>
<dbReference type="AlphaFoldDB" id="A0A023B1L3"/>
<dbReference type="GO" id="GO:0012505">
    <property type="term" value="C:endomembrane system"/>
    <property type="evidence" value="ECO:0007669"/>
    <property type="project" value="UniProtKB-SubCell"/>
</dbReference>
<evidence type="ECO:0000313" key="14">
    <source>
        <dbReference type="EMBL" id="EZG47360.1"/>
    </source>
</evidence>
<evidence type="ECO:0000256" key="8">
    <source>
        <dbReference type="ARBA" id="ARBA00022989"/>
    </source>
</evidence>
<dbReference type="GO" id="GO:0043161">
    <property type="term" value="P:proteasome-mediated ubiquitin-dependent protein catabolic process"/>
    <property type="evidence" value="ECO:0007669"/>
    <property type="project" value="TreeGrafter"/>
</dbReference>
<keyword evidence="12" id="KW-0732">Signal</keyword>
<dbReference type="GO" id="GO:0036503">
    <property type="term" value="P:ERAD pathway"/>
    <property type="evidence" value="ECO:0007669"/>
    <property type="project" value="TreeGrafter"/>
</dbReference>
<dbReference type="InterPro" id="IPR057992">
    <property type="entry name" value="TPR_SYVN1_N"/>
</dbReference>
<dbReference type="EMBL" id="AFNH02000982">
    <property type="protein sequence ID" value="EZG47360.1"/>
    <property type="molecule type" value="Genomic_DNA"/>
</dbReference>
<keyword evidence="15" id="KW-1185">Reference proteome</keyword>
<feature type="chain" id="PRO_5001511425" evidence="12">
    <location>
        <begin position="26"/>
        <end position="312"/>
    </location>
</feature>
<dbReference type="Proteomes" id="UP000019763">
    <property type="component" value="Unassembled WGS sequence"/>
</dbReference>
<keyword evidence="4 11" id="KW-0812">Transmembrane</keyword>
<comment type="pathway">
    <text evidence="2">Protein modification; protein ubiquitination.</text>
</comment>
<feature type="non-terminal residue" evidence="14">
    <location>
        <position position="312"/>
    </location>
</feature>
<evidence type="ECO:0000313" key="15">
    <source>
        <dbReference type="Proteomes" id="UP000019763"/>
    </source>
</evidence>
<dbReference type="PANTHER" id="PTHR22763:SF184">
    <property type="entry name" value="E3 UBIQUITIN-PROTEIN LIGASE SYNOVIOLIN"/>
    <property type="match status" value="1"/>
</dbReference>
<evidence type="ECO:0000256" key="10">
    <source>
        <dbReference type="SAM" id="MobiDB-lite"/>
    </source>
</evidence>
<organism evidence="14 15">
    <name type="scientific">Gregarina niphandrodes</name>
    <name type="common">Septate eugregarine</name>
    <dbReference type="NCBI Taxonomy" id="110365"/>
    <lineage>
        <taxon>Eukaryota</taxon>
        <taxon>Sar</taxon>
        <taxon>Alveolata</taxon>
        <taxon>Apicomplexa</taxon>
        <taxon>Conoidasida</taxon>
        <taxon>Gregarinasina</taxon>
        <taxon>Eugregarinorida</taxon>
        <taxon>Gregarinidae</taxon>
        <taxon>Gregarina</taxon>
    </lineage>
</organism>
<accession>A0A023B1L3</accession>
<dbReference type="RefSeq" id="XP_011132183.1">
    <property type="nucleotide sequence ID" value="XM_011133881.1"/>
</dbReference>
<dbReference type="GO" id="GO:0061630">
    <property type="term" value="F:ubiquitin protein ligase activity"/>
    <property type="evidence" value="ECO:0007669"/>
    <property type="project" value="UniProtKB-EC"/>
</dbReference>
<dbReference type="eggNOG" id="KOG0802">
    <property type="taxonomic scope" value="Eukaryota"/>
</dbReference>
<dbReference type="InterPro" id="IPR050731">
    <property type="entry name" value="HRD1_E3_ubiq-ligases"/>
</dbReference>
<sequence>MSELARNILLDTVLFLLMASPTVRGEDVPHSILISCLGLTIATKIVHLLGSSRVVHTAETARTWSAVRKLSTLLFALVFWDLAALYIYVPRASKRSTFYAWILFEFCGFLCSAVCSLLKLVVLCVDMSLEGDLSEAFDASPLAANVSGQSPFARSPAVSPAGGSPAVSGSPTMAVPSMAPAGGATETSTGTEPQPAAQLGGWPFKTEHYMLIDTMKELVDLFIYVGFLFVFCISNPARLPLYLATDLLQVSRSLYTRVHSFRQYRRLIEVLQDADQFPNANPTLIAERETCIICRDLLTPNSKTLPCGHVLH</sequence>
<feature type="transmembrane region" description="Helical" evidence="11">
    <location>
        <begin position="101"/>
        <end position="122"/>
    </location>
</feature>
<dbReference type="GO" id="GO:0008270">
    <property type="term" value="F:zinc ion binding"/>
    <property type="evidence" value="ECO:0007669"/>
    <property type="project" value="UniProtKB-KW"/>
</dbReference>
<feature type="transmembrane region" description="Helical" evidence="11">
    <location>
        <begin position="221"/>
        <end position="244"/>
    </location>
</feature>
<evidence type="ECO:0000256" key="1">
    <source>
        <dbReference type="ARBA" id="ARBA00004370"/>
    </source>
</evidence>
<evidence type="ECO:0000259" key="13">
    <source>
        <dbReference type="Pfam" id="PF25563"/>
    </source>
</evidence>
<feature type="domain" description="E3 ubiquitin-protein ligase synoviolin-like TPR repeats" evidence="13">
    <location>
        <begin position="35"/>
        <end position="268"/>
    </location>
</feature>
<evidence type="ECO:0000256" key="3">
    <source>
        <dbReference type="ARBA" id="ARBA00022679"/>
    </source>
</evidence>
<evidence type="ECO:0000256" key="11">
    <source>
        <dbReference type="SAM" id="Phobius"/>
    </source>
</evidence>
<feature type="region of interest" description="Disordered" evidence="10">
    <location>
        <begin position="177"/>
        <end position="199"/>
    </location>
</feature>
<comment type="subcellular location">
    <subcellularLocation>
        <location evidence="1">Membrane</location>
    </subcellularLocation>
</comment>
<dbReference type="PANTHER" id="PTHR22763">
    <property type="entry name" value="RING ZINC FINGER PROTEIN"/>
    <property type="match status" value="1"/>
</dbReference>
<dbReference type="OrthoDB" id="8062037at2759"/>
<evidence type="ECO:0000256" key="6">
    <source>
        <dbReference type="ARBA" id="ARBA00022771"/>
    </source>
</evidence>
<proteinExistence type="predicted"/>
<dbReference type="VEuPathDB" id="CryptoDB:GNI_131610"/>
<evidence type="ECO:0000256" key="4">
    <source>
        <dbReference type="ARBA" id="ARBA00022692"/>
    </source>
</evidence>
<evidence type="ECO:0000256" key="9">
    <source>
        <dbReference type="ARBA" id="ARBA00023136"/>
    </source>
</evidence>
<protein>
    <submittedName>
        <fullName evidence="14">Transmembrane protein</fullName>
    </submittedName>
</protein>
<dbReference type="GeneID" id="22914605"/>
<keyword evidence="5" id="KW-0479">Metal-binding</keyword>